<dbReference type="EMBL" id="WLCI01000012">
    <property type="protein sequence ID" value="MTB95719.1"/>
    <property type="molecule type" value="Genomic_DNA"/>
</dbReference>
<evidence type="ECO:0000313" key="2">
    <source>
        <dbReference type="EMBL" id="MTB95719.1"/>
    </source>
</evidence>
<protein>
    <recommendedName>
        <fullName evidence="1">ApeA N-terminal domain-containing protein</fullName>
    </recommendedName>
</protein>
<keyword evidence="3" id="KW-1185">Reference proteome</keyword>
<evidence type="ECO:0000259" key="1">
    <source>
        <dbReference type="Pfam" id="PF18862"/>
    </source>
</evidence>
<dbReference type="Proteomes" id="UP000433406">
    <property type="component" value="Unassembled WGS sequence"/>
</dbReference>
<accession>A0A6I3JCD5</accession>
<dbReference type="RefSeq" id="WP_154615187.1">
    <property type="nucleotide sequence ID" value="NZ_CP053660.1"/>
</dbReference>
<evidence type="ECO:0000313" key="3">
    <source>
        <dbReference type="Proteomes" id="UP000433406"/>
    </source>
</evidence>
<gene>
    <name evidence="2" type="ORF">GGQ22_11540</name>
</gene>
<dbReference type="Pfam" id="PF18862">
    <property type="entry name" value="ApeA_NTD1"/>
    <property type="match status" value="1"/>
</dbReference>
<name>A0A6I3JCD5_9ACTN</name>
<dbReference type="AlphaFoldDB" id="A0A6I3JCD5"/>
<comment type="caution">
    <text evidence="2">The sequence shown here is derived from an EMBL/GenBank/DDBJ whole genome shotgun (WGS) entry which is preliminary data.</text>
</comment>
<organism evidence="2 3">
    <name type="scientific">Nocardioides marmotae</name>
    <dbReference type="NCBI Taxonomy" id="2663857"/>
    <lineage>
        <taxon>Bacteria</taxon>
        <taxon>Bacillati</taxon>
        <taxon>Actinomycetota</taxon>
        <taxon>Actinomycetes</taxon>
        <taxon>Propionibacteriales</taxon>
        <taxon>Nocardioidaceae</taxon>
        <taxon>Nocardioides</taxon>
    </lineage>
</organism>
<sequence>MRRAEQVNQLREGVVGVLAPATDPPQDRLLTGLVKLDENAIVAKLVADDDAFDDERLPIDAAAVGGSTEAGDILLVDLRTRGDGPGQLRVAKYTAHGVLVEVDLTLVDADHVAAVQFAYHGLHNWLPERIYKDDPLIEDGKLVGWSAELRYAKGITVPLDDGFTLRFSTGWNVGGEFDRRTFATPLNVTVESKERRSIREHIGRLDAVHALLNIAHRERVQAFGGSARLTEDSDWCAFWETTFMSKDGTHDVAHFFPYFGLDEIGGITAVARWIDIARGHRRAVTPVVRHVLEPSQTPEARLLSTAAAMESWIAAHRRSQAWAKKVENEDLPGAIIRTVDPSWNDWIGDSDEWLRQFWASYNHVKHRPEDDLDPNLVNALEIAGRWLLTAAVLDKCAGNMEPSRHLFGTSLGVVGGNVRGVLGTSLR</sequence>
<proteinExistence type="predicted"/>
<reference evidence="2 3" key="1">
    <citation type="submission" date="2019-10" db="EMBL/GenBank/DDBJ databases">
        <title>Nocardioides novel species isolated from the excrement of Marmot.</title>
        <authorList>
            <person name="Zhang G."/>
        </authorList>
    </citation>
    <scope>NUCLEOTIDE SEQUENCE [LARGE SCALE GENOMIC DNA]</scope>
    <source>
        <strain evidence="3">zg-579</strain>
    </source>
</reference>
<feature type="domain" description="ApeA N-terminal" evidence="1">
    <location>
        <begin position="32"/>
        <end position="266"/>
    </location>
</feature>
<dbReference type="InterPro" id="IPR041223">
    <property type="entry name" value="ApeA_NTD"/>
</dbReference>